<dbReference type="RefSeq" id="WP_185656611.1">
    <property type="nucleotide sequence ID" value="NZ_JACLAG010000010.1"/>
</dbReference>
<dbReference type="EMBL" id="JACLAG010000010">
    <property type="protein sequence ID" value="MBC2622750.1"/>
    <property type="molecule type" value="Genomic_DNA"/>
</dbReference>
<evidence type="ECO:0000313" key="2">
    <source>
        <dbReference type="Proteomes" id="UP000548504"/>
    </source>
</evidence>
<comment type="caution">
    <text evidence="1">The sequence shown here is derived from an EMBL/GenBank/DDBJ whole genome shotgun (WGS) entry which is preliminary data.</text>
</comment>
<dbReference type="AlphaFoldDB" id="A0A7X1BTE4"/>
<organism evidence="1 2">
    <name type="scientific">Citrobacter cronae</name>
    <dbReference type="NCBI Taxonomy" id="1748967"/>
    <lineage>
        <taxon>Bacteria</taxon>
        <taxon>Pseudomonadati</taxon>
        <taxon>Pseudomonadota</taxon>
        <taxon>Gammaproteobacteria</taxon>
        <taxon>Enterobacterales</taxon>
        <taxon>Enterobacteriaceae</taxon>
        <taxon>Citrobacter</taxon>
        <taxon>Citrobacter freundii complex</taxon>
    </lineage>
</organism>
<proteinExistence type="predicted"/>
<reference evidence="1 2" key="1">
    <citation type="submission" date="2020-08" db="EMBL/GenBank/DDBJ databases">
        <title>Emergence and comparative genomics analysis of Citrobacter in Fennec fox imported from North Africa to China.</title>
        <authorList>
            <person name="Zheng B."/>
        </authorList>
    </citation>
    <scope>NUCLEOTIDE SEQUENCE [LARGE SCALE GENOMIC DNA]</scope>
    <source>
        <strain evidence="1 2">FF141</strain>
    </source>
</reference>
<sequence length="82" mass="9296">MANSDELLLINSEITTAIQKLHLDITSQRAVSTLTSHFCIVKGLHAKPTSEQKRLRKGIRFQINTHISQKFARTNSAYGRFL</sequence>
<protein>
    <submittedName>
        <fullName evidence="1">Uncharacterized protein</fullName>
    </submittedName>
</protein>
<dbReference type="Proteomes" id="UP000548504">
    <property type="component" value="Unassembled WGS sequence"/>
</dbReference>
<gene>
    <name evidence="1" type="ORF">H7I73_24220</name>
</gene>
<accession>A0A7X1BTE4</accession>
<name>A0A7X1BTE4_9ENTR</name>
<evidence type="ECO:0000313" key="1">
    <source>
        <dbReference type="EMBL" id="MBC2622750.1"/>
    </source>
</evidence>